<proteinExistence type="predicted"/>
<organismHost>
    <name type="scientific">Homo sapiens</name>
    <name type="common">Human</name>
    <dbReference type="NCBI Taxonomy" id="9606"/>
</organismHost>
<feature type="region of interest" description="Disordered" evidence="1">
    <location>
        <begin position="121"/>
        <end position="148"/>
    </location>
</feature>
<sequence>MRNARPLATSSFLDRCYHIAACRPHHQGFSPWLTRGWLRRAPQYLRAPQSPRTCGGGRLPSSACRVTSAPGQRHVCTSVLLETSTAYCRMVSMCFSRCRPAALLDSQHVFASAKVFSRGASSLSTRPGRTHAEPSTPTLNGVTLMFPS</sequence>
<dbReference type="EMBL" id="HM133903">
    <property type="protein sequence ID" value="ADY76840.1"/>
    <property type="molecule type" value="Genomic_DNA"/>
</dbReference>
<evidence type="ECO:0000313" key="3">
    <source>
        <dbReference type="Proteomes" id="UP000103309"/>
    </source>
</evidence>
<feature type="compositionally biased region" description="Polar residues" evidence="1">
    <location>
        <begin position="121"/>
        <end position="141"/>
    </location>
</feature>
<reference evidence="2 3" key="1">
    <citation type="submission" date="2010-04" db="EMBL/GenBank/DDBJ databases">
        <title>Novel immune-modulators identified by a rapid, functional screen of the Parapox virus genome.</title>
        <authorList>
            <person name="McGuire M.J."/>
            <person name="Sykes K.F."/>
            <person name="Johnston S.A."/>
        </authorList>
    </citation>
    <scope>NUCLEOTIDE SEQUENCE [LARGE SCALE GENOMIC DNA]</scope>
    <source>
        <strain evidence="2">D1701</strain>
    </source>
</reference>
<evidence type="ECO:0000313" key="2">
    <source>
        <dbReference type="EMBL" id="ADY76840.1"/>
    </source>
</evidence>
<organismHost>
    <name type="scientific">Ovis aries</name>
    <name type="common">Sheep</name>
    <dbReference type="NCBI Taxonomy" id="9940"/>
</organismHost>
<evidence type="ECO:0000256" key="1">
    <source>
        <dbReference type="SAM" id="MobiDB-lite"/>
    </source>
</evidence>
<protein>
    <submittedName>
        <fullName evidence="2">PP248</fullName>
    </submittedName>
</protein>
<organismHost>
    <name type="scientific">Capra hircus</name>
    <name type="common">Goat</name>
    <dbReference type="NCBI Taxonomy" id="9925"/>
</organismHost>
<dbReference type="Proteomes" id="UP000103309">
    <property type="component" value="Segment"/>
</dbReference>
<organism evidence="2 3">
    <name type="scientific">Orf virus</name>
    <name type="common">ORFV</name>
    <dbReference type="NCBI Taxonomy" id="10258"/>
    <lineage>
        <taxon>Viruses</taxon>
        <taxon>Varidnaviria</taxon>
        <taxon>Bamfordvirae</taxon>
        <taxon>Nucleocytoviricota</taxon>
        <taxon>Pokkesviricetes</taxon>
        <taxon>Chitovirales</taxon>
        <taxon>Poxviridae</taxon>
        <taxon>Chordopoxvirinae</taxon>
        <taxon>Parapoxvirus</taxon>
        <taxon>Parapoxvirus orf</taxon>
    </lineage>
</organism>
<accession>F1AXD3</accession>
<name>F1AXD3_ORFV</name>